<feature type="transmembrane region" description="Helical" evidence="1">
    <location>
        <begin position="58"/>
        <end position="82"/>
    </location>
</feature>
<reference evidence="2 3" key="1">
    <citation type="submission" date="2020-03" db="EMBL/GenBank/DDBJ databases">
        <authorList>
            <person name="Zhu W."/>
        </authorList>
    </citation>
    <scope>NUCLEOTIDE SEQUENCE [LARGE SCALE GENOMIC DNA]</scope>
    <source>
        <strain evidence="2 3">323-1</strain>
    </source>
</reference>
<dbReference type="KEGG" id="asha:G8E00_07405"/>
<protein>
    <submittedName>
        <fullName evidence="2">Lactococcin A1</fullName>
    </submittedName>
</protein>
<organism evidence="2 3">
    <name type="scientific">Acinetobacter shaoyimingii</name>
    <dbReference type="NCBI Taxonomy" id="2715164"/>
    <lineage>
        <taxon>Bacteria</taxon>
        <taxon>Pseudomonadati</taxon>
        <taxon>Pseudomonadota</taxon>
        <taxon>Gammaproteobacteria</taxon>
        <taxon>Moraxellales</taxon>
        <taxon>Moraxellaceae</taxon>
        <taxon>Acinetobacter</taxon>
    </lineage>
</organism>
<proteinExistence type="predicted"/>
<dbReference type="AlphaFoldDB" id="A0A6G8RV82"/>
<keyword evidence="1" id="KW-0472">Membrane</keyword>
<dbReference type="Proteomes" id="UP000502297">
    <property type="component" value="Chromosome"/>
</dbReference>
<dbReference type="RefSeq" id="WP_166223229.1">
    <property type="nucleotide sequence ID" value="NZ_CP049801.1"/>
</dbReference>
<keyword evidence="3" id="KW-1185">Reference proteome</keyword>
<evidence type="ECO:0000313" key="3">
    <source>
        <dbReference type="Proteomes" id="UP000502297"/>
    </source>
</evidence>
<keyword evidence="1" id="KW-1133">Transmembrane helix</keyword>
<sequence>MKNNQANLNTTLTTLTDAELELVSGGDRGDAAVAGMIAGGAGGATLRGASWGARLGAFAGPVGAVAGGVGGALVGAGVYQLFK</sequence>
<dbReference type="EMBL" id="CP049801">
    <property type="protein sequence ID" value="QIO05787.1"/>
    <property type="molecule type" value="Genomic_DNA"/>
</dbReference>
<gene>
    <name evidence="2" type="ORF">G8E00_07405</name>
</gene>
<evidence type="ECO:0000313" key="2">
    <source>
        <dbReference type="EMBL" id="QIO05787.1"/>
    </source>
</evidence>
<name>A0A6G8RV82_9GAMM</name>
<accession>A0A6G8RV82</accession>
<evidence type="ECO:0000256" key="1">
    <source>
        <dbReference type="SAM" id="Phobius"/>
    </source>
</evidence>
<keyword evidence="1" id="KW-0812">Transmembrane</keyword>